<dbReference type="EMBL" id="AMEQ01000035">
    <property type="protein sequence ID" value="EKY00850.1"/>
    <property type="molecule type" value="Genomic_DNA"/>
</dbReference>
<dbReference type="PANTHER" id="PTHR30250:SF11">
    <property type="entry name" value="O-ANTIGEN TRANSPORTER-RELATED"/>
    <property type="match status" value="1"/>
</dbReference>
<evidence type="ECO:0000256" key="3">
    <source>
        <dbReference type="ARBA" id="ARBA00022692"/>
    </source>
</evidence>
<evidence type="ECO:0000256" key="6">
    <source>
        <dbReference type="SAM" id="Phobius"/>
    </source>
</evidence>
<feature type="transmembrane region" description="Helical" evidence="6">
    <location>
        <begin position="231"/>
        <end position="248"/>
    </location>
</feature>
<accession>L1NC59</accession>
<dbReference type="eggNOG" id="COG2244">
    <property type="taxonomic scope" value="Bacteria"/>
</dbReference>
<evidence type="ECO:0000313" key="8">
    <source>
        <dbReference type="Proteomes" id="UP000010408"/>
    </source>
</evidence>
<proteinExistence type="predicted"/>
<feature type="transmembrane region" description="Helical" evidence="6">
    <location>
        <begin position="438"/>
        <end position="459"/>
    </location>
</feature>
<name>L1NC59_9PORP</name>
<feature type="transmembrane region" description="Helical" evidence="6">
    <location>
        <begin position="12"/>
        <end position="36"/>
    </location>
</feature>
<feature type="transmembrane region" description="Helical" evidence="6">
    <location>
        <begin position="268"/>
        <end position="291"/>
    </location>
</feature>
<feature type="transmembrane region" description="Helical" evidence="6">
    <location>
        <begin position="80"/>
        <end position="104"/>
    </location>
</feature>
<dbReference type="GO" id="GO:0005886">
    <property type="term" value="C:plasma membrane"/>
    <property type="evidence" value="ECO:0007669"/>
    <property type="project" value="UniProtKB-SubCell"/>
</dbReference>
<feature type="transmembrane region" description="Helical" evidence="6">
    <location>
        <begin position="312"/>
        <end position="332"/>
    </location>
</feature>
<feature type="transmembrane region" description="Helical" evidence="6">
    <location>
        <begin position="48"/>
        <end position="68"/>
    </location>
</feature>
<keyword evidence="2" id="KW-1003">Cell membrane</keyword>
<dbReference type="InterPro" id="IPR050833">
    <property type="entry name" value="Poly_Biosynth_Transport"/>
</dbReference>
<evidence type="ECO:0000313" key="7">
    <source>
        <dbReference type="EMBL" id="EKY00850.1"/>
    </source>
</evidence>
<dbReference type="HOGENOM" id="CLU_022017_7_2_10"/>
<gene>
    <name evidence="7" type="ORF">HMPREF9134_01197</name>
</gene>
<comment type="subcellular location">
    <subcellularLocation>
        <location evidence="1">Cell membrane</location>
        <topology evidence="1">Multi-pass membrane protein</topology>
    </subcellularLocation>
</comment>
<evidence type="ECO:0000256" key="4">
    <source>
        <dbReference type="ARBA" id="ARBA00022989"/>
    </source>
</evidence>
<feature type="transmembrane region" description="Helical" evidence="6">
    <location>
        <begin position="352"/>
        <end position="370"/>
    </location>
</feature>
<dbReference type="Pfam" id="PF01943">
    <property type="entry name" value="Polysacc_synt"/>
    <property type="match status" value="1"/>
</dbReference>
<evidence type="ECO:0000256" key="2">
    <source>
        <dbReference type="ARBA" id="ARBA00022475"/>
    </source>
</evidence>
<dbReference type="PANTHER" id="PTHR30250">
    <property type="entry name" value="PST FAMILY PREDICTED COLANIC ACID TRANSPORTER"/>
    <property type="match status" value="1"/>
</dbReference>
<evidence type="ECO:0000256" key="5">
    <source>
        <dbReference type="ARBA" id="ARBA00023136"/>
    </source>
</evidence>
<sequence>MGSTLSSLIKDTAIYGLSSMFGRFLNWLLTFVYVKVMVPEEFGMMTNLYAWTAILMIILTYGMETTFFRYANKHDHPEDVYTTTLYALGGSSLLFTLVTLAFLSPLTEALHVSGQSNLLVCLVLIIASDAFMAIPLGYLRYEQRPWRFFGVRMSFVLVTIVLTLFSFYVLPWLSKTMPRTFGGFHPREQALDYIFGINLISNAIQLILLLPTLRKATGRFDASLLRGMLRYAFPILLLGLAGNFNNQADKILFPLLFDDPHYAHEQLGIYGACYKLAVVMVLFTQAFRYAYDPFIFAEKKKGEETARRAYSSAMTYYVLFTFFIFLAVTSYIDVLKLLIRPAYYPGLSVVPWIMAGQLMFGIYFNLSLWYKVTDRTYWGGILSVMGCLLTVVMIVVLAPRYGFMACAWASVVANGGVMLISYLLGQKYYPVHYELRKLGLYTLLTALCYGAESLLAKAFTDKTPLLLGFNSLILLAFVAIIFHYEVPKGSLALLRKKLLGR</sequence>
<keyword evidence="3 6" id="KW-0812">Transmembrane</keyword>
<dbReference type="AlphaFoldDB" id="L1NC59"/>
<organism evidence="7 8">
    <name type="scientific">Porphyromonas catoniae F0037</name>
    <dbReference type="NCBI Taxonomy" id="1127696"/>
    <lineage>
        <taxon>Bacteria</taxon>
        <taxon>Pseudomonadati</taxon>
        <taxon>Bacteroidota</taxon>
        <taxon>Bacteroidia</taxon>
        <taxon>Bacteroidales</taxon>
        <taxon>Porphyromonadaceae</taxon>
        <taxon>Porphyromonas</taxon>
    </lineage>
</organism>
<dbReference type="PATRIC" id="fig|1127696.3.peg.1074"/>
<feature type="transmembrane region" description="Helical" evidence="6">
    <location>
        <begin position="116"/>
        <end position="139"/>
    </location>
</feature>
<dbReference type="InterPro" id="IPR002797">
    <property type="entry name" value="Polysacc_synth"/>
</dbReference>
<keyword evidence="5 6" id="KW-0472">Membrane</keyword>
<evidence type="ECO:0000256" key="1">
    <source>
        <dbReference type="ARBA" id="ARBA00004651"/>
    </source>
</evidence>
<comment type="caution">
    <text evidence="7">The sequence shown here is derived from an EMBL/GenBank/DDBJ whole genome shotgun (WGS) entry which is preliminary data.</text>
</comment>
<reference evidence="7 8" key="1">
    <citation type="submission" date="2012-05" db="EMBL/GenBank/DDBJ databases">
        <authorList>
            <person name="Weinstock G."/>
            <person name="Sodergren E."/>
            <person name="Lobos E.A."/>
            <person name="Fulton L."/>
            <person name="Fulton R."/>
            <person name="Courtney L."/>
            <person name="Fronick C."/>
            <person name="O'Laughlin M."/>
            <person name="Godfrey J."/>
            <person name="Wilson R.M."/>
            <person name="Miner T."/>
            <person name="Farmer C."/>
            <person name="Delehaunty K."/>
            <person name="Cordes M."/>
            <person name="Minx P."/>
            <person name="Tomlinson C."/>
            <person name="Chen J."/>
            <person name="Wollam A."/>
            <person name="Pepin K.H."/>
            <person name="Bhonagiri V."/>
            <person name="Zhang X."/>
            <person name="Suruliraj S."/>
            <person name="Warren W."/>
            <person name="Mitreva M."/>
            <person name="Mardis E.R."/>
            <person name="Wilson R.K."/>
        </authorList>
    </citation>
    <scope>NUCLEOTIDE SEQUENCE [LARGE SCALE GENOMIC DNA]</scope>
    <source>
        <strain evidence="7 8">F0037</strain>
    </source>
</reference>
<feature type="transmembrane region" description="Helical" evidence="6">
    <location>
        <begin position="402"/>
        <end position="426"/>
    </location>
</feature>
<feature type="transmembrane region" description="Helical" evidence="6">
    <location>
        <begin position="377"/>
        <end position="396"/>
    </location>
</feature>
<feature type="transmembrane region" description="Helical" evidence="6">
    <location>
        <begin position="151"/>
        <end position="170"/>
    </location>
</feature>
<dbReference type="Proteomes" id="UP000010408">
    <property type="component" value="Unassembled WGS sequence"/>
</dbReference>
<protein>
    <submittedName>
        <fullName evidence="7">Polysaccharide biosynthesis protein</fullName>
    </submittedName>
</protein>
<dbReference type="RefSeq" id="WP_005467249.1">
    <property type="nucleotide sequence ID" value="NZ_KB291031.1"/>
</dbReference>
<feature type="transmembrane region" description="Helical" evidence="6">
    <location>
        <begin position="190"/>
        <end position="210"/>
    </location>
</feature>
<dbReference type="STRING" id="1127696.HMPREF9134_01197"/>
<feature type="transmembrane region" description="Helical" evidence="6">
    <location>
        <begin position="465"/>
        <end position="486"/>
    </location>
</feature>
<keyword evidence="4 6" id="KW-1133">Transmembrane helix</keyword>